<feature type="compositionally biased region" description="Basic residues" evidence="1">
    <location>
        <begin position="47"/>
        <end position="58"/>
    </location>
</feature>
<keyword evidence="2" id="KW-0472">Membrane</keyword>
<feature type="non-terminal residue" evidence="2">
    <location>
        <position position="1"/>
    </location>
</feature>
<name>A0A6J4UR77_9BACT</name>
<dbReference type="EC" id="2.5.1.18" evidence="2"/>
<proteinExistence type="predicted"/>
<evidence type="ECO:0000256" key="1">
    <source>
        <dbReference type="SAM" id="MobiDB-lite"/>
    </source>
</evidence>
<evidence type="ECO:0000313" key="2">
    <source>
        <dbReference type="EMBL" id="CAA9555483.1"/>
    </source>
</evidence>
<dbReference type="GO" id="GO:0004364">
    <property type="term" value="F:glutathione transferase activity"/>
    <property type="evidence" value="ECO:0007669"/>
    <property type="project" value="UniProtKB-EC"/>
</dbReference>
<accession>A0A6J4UR77</accession>
<protein>
    <submittedName>
        <fullName evidence="2">Probable glutathione S-transferase-related transmembrane protein</fullName>
        <ecNumber evidence="2">2.5.1.18</ecNumber>
    </submittedName>
</protein>
<reference evidence="2" key="1">
    <citation type="submission" date="2020-02" db="EMBL/GenBank/DDBJ databases">
        <authorList>
            <person name="Meier V. D."/>
        </authorList>
    </citation>
    <scope>NUCLEOTIDE SEQUENCE</scope>
    <source>
        <strain evidence="2">AVDCRST_MAG18</strain>
    </source>
</reference>
<feature type="compositionally biased region" description="Basic and acidic residues" evidence="1">
    <location>
        <begin position="88"/>
        <end position="111"/>
    </location>
</feature>
<feature type="compositionally biased region" description="Basic residues" evidence="1">
    <location>
        <begin position="139"/>
        <end position="156"/>
    </location>
</feature>
<feature type="region of interest" description="Disordered" evidence="1">
    <location>
        <begin position="1"/>
        <end position="156"/>
    </location>
</feature>
<feature type="compositionally biased region" description="Basic residues" evidence="1">
    <location>
        <begin position="14"/>
        <end position="37"/>
    </location>
</feature>
<keyword evidence="2" id="KW-0812">Transmembrane</keyword>
<organism evidence="2">
    <name type="scientific">uncultured Thermomicrobiales bacterium</name>
    <dbReference type="NCBI Taxonomy" id="1645740"/>
    <lineage>
        <taxon>Bacteria</taxon>
        <taxon>Pseudomonadati</taxon>
        <taxon>Thermomicrobiota</taxon>
        <taxon>Thermomicrobia</taxon>
        <taxon>Thermomicrobiales</taxon>
        <taxon>environmental samples</taxon>
    </lineage>
</organism>
<feature type="compositionally biased region" description="Basic residues" evidence="1">
    <location>
        <begin position="65"/>
        <end position="87"/>
    </location>
</feature>
<feature type="non-terminal residue" evidence="2">
    <location>
        <position position="156"/>
    </location>
</feature>
<dbReference type="EMBL" id="CADCWN010000048">
    <property type="protein sequence ID" value="CAA9555483.1"/>
    <property type="molecule type" value="Genomic_DNA"/>
</dbReference>
<gene>
    <name evidence="2" type="ORF">AVDCRST_MAG18-643</name>
</gene>
<keyword evidence="2" id="KW-0808">Transferase</keyword>
<feature type="compositionally biased region" description="Basic and acidic residues" evidence="1">
    <location>
        <begin position="120"/>
        <end position="138"/>
    </location>
</feature>
<sequence length="156" mass="18443">DAPHDDHRPPWSALRRHRPRVRRARRGGLPRAHRPRALRAMDGAARLPHHGRRVRRQAGRAVGVHLRRRGRRGIRLPRRLPHRRGRRADHPDLRVQPRARRGGDRRDDLRGGRRAHPPHQPRDLPHRRGTRRGDGERHGIRRQRGLRAPRRTPRPL</sequence>
<dbReference type="AlphaFoldDB" id="A0A6J4UR77"/>